<evidence type="ECO:0000256" key="2">
    <source>
        <dbReference type="ARBA" id="ARBA00022704"/>
    </source>
</evidence>
<organism evidence="5 6">
    <name type="scientific">Eggerthella lenta</name>
    <name type="common">Eubacterium lentum</name>
    <dbReference type="NCBI Taxonomy" id="84112"/>
    <lineage>
        <taxon>Bacteria</taxon>
        <taxon>Bacillati</taxon>
        <taxon>Actinomycetota</taxon>
        <taxon>Coriobacteriia</taxon>
        <taxon>Eggerthellales</taxon>
        <taxon>Eggerthellaceae</taxon>
        <taxon>Eggerthella</taxon>
    </lineage>
</organism>
<keyword evidence="3" id="KW-0732">Signal</keyword>
<keyword evidence="2" id="KW-0789">Thiol protease inhibitor</keyword>
<dbReference type="SUPFAM" id="SSF141066">
    <property type="entry name" value="ICP-like"/>
    <property type="match status" value="1"/>
</dbReference>
<keyword evidence="1" id="KW-0646">Protease inhibitor</keyword>
<feature type="signal peptide" evidence="3">
    <location>
        <begin position="1"/>
        <end position="18"/>
    </location>
</feature>
<dbReference type="EMBL" id="PPTU01000012">
    <property type="protein sequence ID" value="RDB69748.1"/>
    <property type="molecule type" value="Genomic_DNA"/>
</dbReference>
<dbReference type="GO" id="GO:0004869">
    <property type="term" value="F:cysteine-type endopeptidase inhibitor activity"/>
    <property type="evidence" value="ECO:0007669"/>
    <property type="project" value="UniProtKB-KW"/>
</dbReference>
<dbReference type="InterPro" id="IPR018990">
    <property type="entry name" value="Prot_inh_I42_chagasin"/>
</dbReference>
<dbReference type="Pfam" id="PF09394">
    <property type="entry name" value="Inhibitor_I42"/>
    <property type="match status" value="1"/>
</dbReference>
<dbReference type="InterPro" id="IPR036331">
    <property type="entry name" value="Chagasin-like_sf"/>
</dbReference>
<dbReference type="PANTHER" id="PTHR36530">
    <property type="entry name" value="INHIBITOR OF CYSTEINE PEPTIDASE"/>
    <property type="match status" value="1"/>
</dbReference>
<dbReference type="RefSeq" id="WP_114533967.1">
    <property type="nucleotide sequence ID" value="NZ_JADNER010000007.1"/>
</dbReference>
<sequence>MKHLIRFASIALVCGLLACLTGCSCSSARQEAQKEPVPTESDGGTVIDLDGGWVMYAESNLLVVLDENATTGYSWTSAIEGSTLALYTEKSISAEEAYPTEDANRVGAEGGHVFSFKGIAPGDGTIALSYERSWERTDDDKKIVLQVKTGQNGAIESVSVG</sequence>
<name>A0A369ME41_EGGLN</name>
<evidence type="ECO:0000313" key="5">
    <source>
        <dbReference type="EMBL" id="RDB69748.1"/>
    </source>
</evidence>
<evidence type="ECO:0000256" key="3">
    <source>
        <dbReference type="SAM" id="SignalP"/>
    </source>
</evidence>
<dbReference type="Proteomes" id="UP000253970">
    <property type="component" value="Unassembled WGS sequence"/>
</dbReference>
<dbReference type="Gene3D" id="2.60.40.2020">
    <property type="match status" value="1"/>
</dbReference>
<dbReference type="InterPro" id="IPR052781">
    <property type="entry name" value="Cys_protease_inhibitor_I42"/>
</dbReference>
<dbReference type="PANTHER" id="PTHR36530:SF1">
    <property type="entry name" value="AMOEBIASIN-1"/>
    <property type="match status" value="1"/>
</dbReference>
<evidence type="ECO:0000313" key="6">
    <source>
        <dbReference type="Proteomes" id="UP000253970"/>
    </source>
</evidence>
<feature type="chain" id="PRO_5038884007" evidence="3">
    <location>
        <begin position="19"/>
        <end position="161"/>
    </location>
</feature>
<dbReference type="PROSITE" id="PS51257">
    <property type="entry name" value="PROKAR_LIPOPROTEIN"/>
    <property type="match status" value="1"/>
</dbReference>
<feature type="domain" description="Proteinase inhibitor I42 chagasin" evidence="4">
    <location>
        <begin position="60"/>
        <end position="146"/>
    </location>
</feature>
<evidence type="ECO:0000256" key="1">
    <source>
        <dbReference type="ARBA" id="ARBA00022690"/>
    </source>
</evidence>
<comment type="caution">
    <text evidence="5">The sequence shown here is derived from an EMBL/GenBank/DDBJ whole genome shotgun (WGS) entry which is preliminary data.</text>
</comment>
<gene>
    <name evidence="5" type="ORF">C1875_08860</name>
</gene>
<reference evidence="5 6" key="1">
    <citation type="journal article" date="2018" name="Elife">
        <title>Discovery and characterization of a prevalent human gut bacterial enzyme sufficient for the inactivation of a family of plant toxins.</title>
        <authorList>
            <person name="Koppel N."/>
            <person name="Bisanz J.E."/>
            <person name="Pandelia M.E."/>
            <person name="Turnbaugh P.J."/>
            <person name="Balskus E.P."/>
        </authorList>
    </citation>
    <scope>NUCLEOTIDE SEQUENCE [LARGE SCALE GENOMIC DNA]</scope>
    <source>
        <strain evidence="5 6">W1 BHI 6</strain>
    </source>
</reference>
<protein>
    <submittedName>
        <fullName evidence="5">Peptidase inhibitor I42</fullName>
    </submittedName>
</protein>
<proteinExistence type="predicted"/>
<evidence type="ECO:0000259" key="4">
    <source>
        <dbReference type="Pfam" id="PF09394"/>
    </source>
</evidence>
<dbReference type="AlphaFoldDB" id="A0A369ME41"/>
<accession>A0A369ME41</accession>